<sequence length="161" mass="19573">MGKTQYRGIIKHRRLWEAVPVSRFVVKYAYLFRHFKLISDFCPRKRKTFFLNEEFKADIAWSILTTDYCGLYNRVSINIYVEPSIVRYESWKPIPFRLTSLAKPCKRYFVNDTYFNLFQELFSLKKQARHQEWARQPYDLHENLTNDYIFKALSFMKTDLP</sequence>
<dbReference type="AlphaFoldDB" id="A0A085MSI1"/>
<gene>
    <name evidence="1" type="ORF">M514_27645</name>
</gene>
<name>A0A085MSI1_9BILA</name>
<dbReference type="EMBL" id="KL367688">
    <property type="protein sequence ID" value="KFD60177.1"/>
    <property type="molecule type" value="Genomic_DNA"/>
</dbReference>
<accession>A0A085MSI1</accession>
<evidence type="ECO:0000313" key="1">
    <source>
        <dbReference type="EMBL" id="KFD60177.1"/>
    </source>
</evidence>
<reference evidence="1" key="1">
    <citation type="journal article" date="2014" name="Nat. Genet.">
        <title>Genome and transcriptome of the porcine whipworm Trichuris suis.</title>
        <authorList>
            <person name="Jex A.R."/>
            <person name="Nejsum P."/>
            <person name="Schwarz E.M."/>
            <person name="Hu L."/>
            <person name="Young N.D."/>
            <person name="Hall R.S."/>
            <person name="Korhonen P.K."/>
            <person name="Liao S."/>
            <person name="Thamsborg S."/>
            <person name="Xia J."/>
            <person name="Xu P."/>
            <person name="Wang S."/>
            <person name="Scheerlinck J.P."/>
            <person name="Hofmann A."/>
            <person name="Sternberg P.W."/>
            <person name="Wang J."/>
            <person name="Gasser R.B."/>
        </authorList>
    </citation>
    <scope>NUCLEOTIDE SEQUENCE [LARGE SCALE GENOMIC DNA]</scope>
    <source>
        <strain evidence="1">DCEP-RM93F</strain>
    </source>
</reference>
<proteinExistence type="predicted"/>
<dbReference type="Proteomes" id="UP000030758">
    <property type="component" value="Unassembled WGS sequence"/>
</dbReference>
<organism evidence="1">
    <name type="scientific">Trichuris suis</name>
    <name type="common">pig whipworm</name>
    <dbReference type="NCBI Taxonomy" id="68888"/>
    <lineage>
        <taxon>Eukaryota</taxon>
        <taxon>Metazoa</taxon>
        <taxon>Ecdysozoa</taxon>
        <taxon>Nematoda</taxon>
        <taxon>Enoplea</taxon>
        <taxon>Dorylaimia</taxon>
        <taxon>Trichinellida</taxon>
        <taxon>Trichuridae</taxon>
        <taxon>Trichuris</taxon>
    </lineage>
</organism>
<protein>
    <submittedName>
        <fullName evidence="1">Uncharacterized protein</fullName>
    </submittedName>
</protein>